<accession>A0A4V2PGU4</accession>
<feature type="domain" description="Cytochrome c" evidence="5">
    <location>
        <begin position="59"/>
        <end position="131"/>
    </location>
</feature>
<dbReference type="InterPro" id="IPR009056">
    <property type="entry name" value="Cyt_c-like_dom"/>
</dbReference>
<dbReference type="EMBL" id="SMFX01000001">
    <property type="protein sequence ID" value="TCK18136.1"/>
    <property type="molecule type" value="Genomic_DNA"/>
</dbReference>
<proteinExistence type="predicted"/>
<evidence type="ECO:0000313" key="6">
    <source>
        <dbReference type="EMBL" id="TCK18136.1"/>
    </source>
</evidence>
<feature type="signal peptide" evidence="4">
    <location>
        <begin position="1"/>
        <end position="27"/>
    </location>
</feature>
<evidence type="ECO:0000256" key="2">
    <source>
        <dbReference type="ARBA" id="ARBA00022723"/>
    </source>
</evidence>
<gene>
    <name evidence="6" type="ORF">DFR30_1399</name>
</gene>
<dbReference type="GO" id="GO:0020037">
    <property type="term" value="F:heme binding"/>
    <property type="evidence" value="ECO:0007669"/>
    <property type="project" value="InterPro"/>
</dbReference>
<dbReference type="Gene3D" id="1.10.760.10">
    <property type="entry name" value="Cytochrome c-like domain"/>
    <property type="match status" value="1"/>
</dbReference>
<evidence type="ECO:0000256" key="3">
    <source>
        <dbReference type="ARBA" id="ARBA00023004"/>
    </source>
</evidence>
<evidence type="ECO:0000259" key="5">
    <source>
        <dbReference type="Pfam" id="PF21342"/>
    </source>
</evidence>
<dbReference type="GO" id="GO:0046872">
    <property type="term" value="F:metal ion binding"/>
    <property type="evidence" value="ECO:0007669"/>
    <property type="project" value="UniProtKB-KW"/>
</dbReference>
<evidence type="ECO:0000256" key="1">
    <source>
        <dbReference type="ARBA" id="ARBA00022617"/>
    </source>
</evidence>
<dbReference type="Pfam" id="PF21342">
    <property type="entry name" value="SoxA-TsdA_cyt-c"/>
    <property type="match status" value="1"/>
</dbReference>
<dbReference type="GO" id="GO:0009055">
    <property type="term" value="F:electron transfer activity"/>
    <property type="evidence" value="ECO:0007669"/>
    <property type="project" value="InterPro"/>
</dbReference>
<keyword evidence="3" id="KW-0408">Iron</keyword>
<protein>
    <submittedName>
        <fullName evidence="6">Thiosulfate dehydrogenase</fullName>
    </submittedName>
</protein>
<keyword evidence="7" id="KW-1185">Reference proteome</keyword>
<dbReference type="AlphaFoldDB" id="A0A4V2PGU4"/>
<comment type="caution">
    <text evidence="6">The sequence shown here is derived from an EMBL/GenBank/DDBJ whole genome shotgun (WGS) entry which is preliminary data.</text>
</comment>
<keyword evidence="1" id="KW-0349">Heme</keyword>
<keyword evidence="2" id="KW-0479">Metal-binding</keyword>
<evidence type="ECO:0000313" key="7">
    <source>
        <dbReference type="Proteomes" id="UP000295707"/>
    </source>
</evidence>
<name>A0A4V2PGU4_9GAMM</name>
<reference evidence="6 7" key="1">
    <citation type="submission" date="2019-03" db="EMBL/GenBank/DDBJ databases">
        <title>Genomic Encyclopedia of Type Strains, Phase IV (KMG-IV): sequencing the most valuable type-strain genomes for metagenomic binning, comparative biology and taxonomic classification.</title>
        <authorList>
            <person name="Goeker M."/>
        </authorList>
    </citation>
    <scope>NUCLEOTIDE SEQUENCE [LARGE SCALE GENOMIC DNA]</scope>
    <source>
        <strain evidence="6 7">DSM 19610</strain>
    </source>
</reference>
<evidence type="ECO:0000256" key="4">
    <source>
        <dbReference type="SAM" id="SignalP"/>
    </source>
</evidence>
<dbReference type="Proteomes" id="UP000295707">
    <property type="component" value="Unassembled WGS sequence"/>
</dbReference>
<dbReference type="InterPro" id="IPR036909">
    <property type="entry name" value="Cyt_c-like_dom_sf"/>
</dbReference>
<keyword evidence="4" id="KW-0732">Signal</keyword>
<dbReference type="RefSeq" id="WP_207891834.1">
    <property type="nucleotide sequence ID" value="NZ_SMFX01000001.1"/>
</dbReference>
<feature type="chain" id="PRO_5021034371" evidence="4">
    <location>
        <begin position="28"/>
        <end position="138"/>
    </location>
</feature>
<dbReference type="SUPFAM" id="SSF46626">
    <property type="entry name" value="Cytochrome c"/>
    <property type="match status" value="1"/>
</dbReference>
<organism evidence="6 7">
    <name type="scientific">Thiogranum longum</name>
    <dbReference type="NCBI Taxonomy" id="1537524"/>
    <lineage>
        <taxon>Bacteria</taxon>
        <taxon>Pseudomonadati</taxon>
        <taxon>Pseudomonadota</taxon>
        <taxon>Gammaproteobacteria</taxon>
        <taxon>Chromatiales</taxon>
        <taxon>Ectothiorhodospiraceae</taxon>
        <taxon>Thiogranum</taxon>
    </lineage>
</organism>
<sequence length="138" mass="15487">MMNRKINRALAAITSLLVLALASPAQADEFTKEDLARWQQEYMTVVNKGEKLFHGGLPSVNTVSCDQCHPNASNTHPETYPKFQQQLGRVAELWEMINWCIQNPLESEPLAADDPRMIALQAYIAEERRGAALEPGKH</sequence>